<dbReference type="InterPro" id="IPR036250">
    <property type="entry name" value="AcylCo_DH-like_C"/>
</dbReference>
<dbReference type="InterPro" id="IPR037069">
    <property type="entry name" value="AcylCoA_DH/ox_N_sf"/>
</dbReference>
<proteinExistence type="inferred from homology"/>
<evidence type="ECO:0000256" key="5">
    <source>
        <dbReference type="ARBA" id="ARBA00023002"/>
    </source>
</evidence>
<dbReference type="InterPro" id="IPR009100">
    <property type="entry name" value="AcylCoA_DH/oxidase_NM_dom_sf"/>
</dbReference>
<dbReference type="GO" id="GO:0005886">
    <property type="term" value="C:plasma membrane"/>
    <property type="evidence" value="ECO:0007669"/>
    <property type="project" value="TreeGrafter"/>
</dbReference>
<dbReference type="PANTHER" id="PTHR43292:SF3">
    <property type="entry name" value="ACYL-COA DEHYDROGENASE FADE29"/>
    <property type="match status" value="1"/>
</dbReference>
<dbReference type="Gene3D" id="1.10.540.10">
    <property type="entry name" value="Acyl-CoA dehydrogenase/oxidase, N-terminal domain"/>
    <property type="match status" value="1"/>
</dbReference>
<evidence type="ECO:0000259" key="9">
    <source>
        <dbReference type="Pfam" id="PF02771"/>
    </source>
</evidence>
<evidence type="ECO:0000256" key="4">
    <source>
        <dbReference type="ARBA" id="ARBA00022827"/>
    </source>
</evidence>
<dbReference type="Gene3D" id="1.20.140.10">
    <property type="entry name" value="Butyryl-CoA Dehydrogenase, subunit A, domain 3"/>
    <property type="match status" value="1"/>
</dbReference>
<dbReference type="Pfam" id="PF02771">
    <property type="entry name" value="Acyl-CoA_dh_N"/>
    <property type="match status" value="1"/>
</dbReference>
<reference evidence="10 11" key="1">
    <citation type="submission" date="2018-05" db="EMBL/GenBank/DDBJ databases">
        <title>Acuticoccus sediminis sp. nov., isolated from deep-sea sediment of Indian Ocean.</title>
        <authorList>
            <person name="Liu X."/>
            <person name="Lai Q."/>
            <person name="Du Y."/>
            <person name="Sun F."/>
            <person name="Zhang X."/>
            <person name="Wang S."/>
            <person name="Shao Z."/>
        </authorList>
    </citation>
    <scope>NUCLEOTIDE SEQUENCE [LARGE SCALE GENOMIC DNA]</scope>
    <source>
        <strain evidence="10 11">PTG4-2</strain>
    </source>
</reference>
<dbReference type="GO" id="GO:0016627">
    <property type="term" value="F:oxidoreductase activity, acting on the CH-CH group of donors"/>
    <property type="evidence" value="ECO:0007669"/>
    <property type="project" value="InterPro"/>
</dbReference>
<evidence type="ECO:0000259" key="7">
    <source>
        <dbReference type="Pfam" id="PF00441"/>
    </source>
</evidence>
<dbReference type="AlphaFoldDB" id="A0A8B2NVX4"/>
<evidence type="ECO:0000256" key="1">
    <source>
        <dbReference type="ARBA" id="ARBA00001974"/>
    </source>
</evidence>
<dbReference type="SUPFAM" id="SSF47203">
    <property type="entry name" value="Acyl-CoA dehydrogenase C-terminal domain-like"/>
    <property type="match status" value="1"/>
</dbReference>
<dbReference type="Pfam" id="PF02770">
    <property type="entry name" value="Acyl-CoA_dh_M"/>
    <property type="match status" value="1"/>
</dbReference>
<evidence type="ECO:0000256" key="6">
    <source>
        <dbReference type="RuleBase" id="RU362125"/>
    </source>
</evidence>
<comment type="similarity">
    <text evidence="2 6">Belongs to the acyl-CoA dehydrogenase family.</text>
</comment>
<keyword evidence="5 6" id="KW-0560">Oxidoreductase</keyword>
<dbReference type="RefSeq" id="WP_111346099.1">
    <property type="nucleotide sequence ID" value="NZ_JAIWKD010000002.1"/>
</dbReference>
<organism evidence="10 11">
    <name type="scientific">Acuticoccus sediminis</name>
    <dbReference type="NCBI Taxonomy" id="2184697"/>
    <lineage>
        <taxon>Bacteria</taxon>
        <taxon>Pseudomonadati</taxon>
        <taxon>Pseudomonadota</taxon>
        <taxon>Alphaproteobacteria</taxon>
        <taxon>Hyphomicrobiales</taxon>
        <taxon>Amorphaceae</taxon>
        <taxon>Acuticoccus</taxon>
    </lineage>
</organism>
<keyword evidence="11" id="KW-1185">Reference proteome</keyword>
<dbReference type="InterPro" id="IPR009075">
    <property type="entry name" value="AcylCo_DH/oxidase_C"/>
</dbReference>
<dbReference type="InterPro" id="IPR046373">
    <property type="entry name" value="Acyl-CoA_Oxase/DH_mid-dom_sf"/>
</dbReference>
<dbReference type="Pfam" id="PF00441">
    <property type="entry name" value="Acyl-CoA_dh_1"/>
    <property type="match status" value="1"/>
</dbReference>
<dbReference type="InterPro" id="IPR006091">
    <property type="entry name" value="Acyl-CoA_Oxase/DH_mid-dom"/>
</dbReference>
<accession>A0A8B2NVX4</accession>
<dbReference type="InterPro" id="IPR052161">
    <property type="entry name" value="Mycobact_Acyl-CoA_DH"/>
</dbReference>
<evidence type="ECO:0000256" key="2">
    <source>
        <dbReference type="ARBA" id="ARBA00009347"/>
    </source>
</evidence>
<keyword evidence="4 6" id="KW-0274">FAD</keyword>
<protein>
    <submittedName>
        <fullName evidence="10">Acyl-CoA dehydrogenase</fullName>
    </submittedName>
</protein>
<dbReference type="InterPro" id="IPR013786">
    <property type="entry name" value="AcylCoA_DH/ox_N"/>
</dbReference>
<comment type="cofactor">
    <cofactor evidence="1 6">
        <name>FAD</name>
        <dbReference type="ChEBI" id="CHEBI:57692"/>
    </cofactor>
</comment>
<evidence type="ECO:0000259" key="8">
    <source>
        <dbReference type="Pfam" id="PF02770"/>
    </source>
</evidence>
<dbReference type="GO" id="GO:0050660">
    <property type="term" value="F:flavin adenine dinucleotide binding"/>
    <property type="evidence" value="ECO:0007669"/>
    <property type="project" value="InterPro"/>
</dbReference>
<dbReference type="Gene3D" id="2.40.110.10">
    <property type="entry name" value="Butyryl-CoA Dehydrogenase, subunit A, domain 2"/>
    <property type="match status" value="1"/>
</dbReference>
<feature type="domain" description="Acyl-CoA dehydrogenase/oxidase N-terminal" evidence="9">
    <location>
        <begin position="20"/>
        <end position="129"/>
    </location>
</feature>
<feature type="domain" description="Acyl-CoA oxidase/dehydrogenase middle" evidence="8">
    <location>
        <begin position="135"/>
        <end position="229"/>
    </location>
</feature>
<gene>
    <name evidence="10" type="ORF">DLJ53_14050</name>
</gene>
<keyword evidence="3 6" id="KW-0285">Flavoprotein</keyword>
<comment type="caution">
    <text evidence="10">The sequence shown here is derived from an EMBL/GenBank/DDBJ whole genome shotgun (WGS) entry which is preliminary data.</text>
</comment>
<dbReference type="Proteomes" id="UP000249590">
    <property type="component" value="Unassembled WGS sequence"/>
</dbReference>
<evidence type="ECO:0000256" key="3">
    <source>
        <dbReference type="ARBA" id="ARBA00022630"/>
    </source>
</evidence>
<evidence type="ECO:0000313" key="10">
    <source>
        <dbReference type="EMBL" id="RAI02468.1"/>
    </source>
</evidence>
<evidence type="ECO:0000313" key="11">
    <source>
        <dbReference type="Proteomes" id="UP000249590"/>
    </source>
</evidence>
<name>A0A8B2NVX4_9HYPH</name>
<dbReference type="SUPFAM" id="SSF56645">
    <property type="entry name" value="Acyl-CoA dehydrogenase NM domain-like"/>
    <property type="match status" value="1"/>
</dbReference>
<dbReference type="EMBL" id="QHHQ01000002">
    <property type="protein sequence ID" value="RAI02468.1"/>
    <property type="molecule type" value="Genomic_DNA"/>
</dbReference>
<dbReference type="PANTHER" id="PTHR43292">
    <property type="entry name" value="ACYL-COA DEHYDROGENASE"/>
    <property type="match status" value="1"/>
</dbReference>
<dbReference type="OrthoDB" id="5716984at2"/>
<sequence>MTVHPTAAVGVPTSELSGDKLRSYVRRWLDENLPAHFRVDRLSDRAPTLEESKAFEAAMYEAGLTGVTWPTQFGGRGRTLREHLIVSQEIGRTPMPESVNSIGKELVGPIVLGIGTPEQKAALLPAILEMREVWCQGFSEPGAGSDLAGLRTRAWREGNGWRVDGQKIWTSGAARSQRCLLLARTGVPEDRHRGLCLFAVPLDRAGIEVRTIRSMDGKDNFCEVFFDNVELTEDEALGAPDEGWSAALRVLAIERATNRMHRAWRFENELTHLVDAAMTDPGLRAALADGAVARQIGTTRVAIEVLKAHVEGAVSAITEGETVGARGSLSKLHWSEAHQRFAADAIALLSRAVLPHGVAVRAALERFRSIYLQARAETIYAGTTEIQLGIIADRVLRLPKG</sequence>
<feature type="domain" description="Acyl-CoA dehydrogenase/oxidase C-terminal" evidence="7">
    <location>
        <begin position="241"/>
        <end position="396"/>
    </location>
</feature>